<keyword evidence="3" id="KW-1185">Reference proteome</keyword>
<feature type="compositionally biased region" description="Polar residues" evidence="1">
    <location>
        <begin position="227"/>
        <end position="240"/>
    </location>
</feature>
<accession>A0A814NKZ2</accession>
<evidence type="ECO:0000313" key="2">
    <source>
        <dbReference type="EMBL" id="CAF1093700.1"/>
    </source>
</evidence>
<feature type="compositionally biased region" description="Low complexity" evidence="1">
    <location>
        <begin position="241"/>
        <end position="253"/>
    </location>
</feature>
<sequence length="482" mass="54140">MSSSEKAIYRLIPYRFFINGTEADVCKLEKLTNLFPDLKAIIELESFKSNNLNRMIERLSQIYSVSTVIDSRDDTYHVFLGPYHLSLGPAIFGALQFKNISTALLTSSSVRTSGDNTSQSQKRRHEAVLRRFRRAVRKLILIKSMIDKLQLASILTPYNQYELYSQGIYDLVLARHSHSADSTLRNESFIEQVNEFHSMGTSEKEKSFVASRFMKINTLLQLISPSPNLHQTETTTTMDANQSSLSNASNSHNMNDDHSDEYMSSICCPLHAQDMAMVRFAPRRSLSYQSSQFLTPDSRSRLGSTCNSHRKKSILPRQNTTNSLPDLGNDTCIRANTSPPSPIPSPPFDLSSPTETSKSKSTSSTRINTKQEDTFISNISTLLTTYVSAHQSSTTEPSTSSNTNEFDKLLLSIKTLVDEKLTTKTSNDPHVPSSPELRVRSHRKNLFSFRKNSLQQTSIDDSNEEQLGTLAIFQSDGRIDSS</sequence>
<feature type="region of interest" description="Disordered" evidence="1">
    <location>
        <begin position="289"/>
        <end position="371"/>
    </location>
</feature>
<evidence type="ECO:0000256" key="1">
    <source>
        <dbReference type="SAM" id="MobiDB-lite"/>
    </source>
</evidence>
<feature type="compositionally biased region" description="Low complexity" evidence="1">
    <location>
        <begin position="348"/>
        <end position="365"/>
    </location>
</feature>
<name>A0A814NKZ2_ADIRI</name>
<evidence type="ECO:0000313" key="3">
    <source>
        <dbReference type="Proteomes" id="UP000663828"/>
    </source>
</evidence>
<reference evidence="2" key="1">
    <citation type="submission" date="2021-02" db="EMBL/GenBank/DDBJ databases">
        <authorList>
            <person name="Nowell W R."/>
        </authorList>
    </citation>
    <scope>NUCLEOTIDE SEQUENCE</scope>
</reference>
<dbReference type="Proteomes" id="UP000663828">
    <property type="component" value="Unassembled WGS sequence"/>
</dbReference>
<protein>
    <submittedName>
        <fullName evidence="2">Uncharacterized protein</fullName>
    </submittedName>
</protein>
<feature type="compositionally biased region" description="Polar residues" evidence="1">
    <location>
        <begin position="289"/>
        <end position="307"/>
    </location>
</feature>
<proteinExistence type="predicted"/>
<feature type="region of interest" description="Disordered" evidence="1">
    <location>
        <begin position="227"/>
        <end position="257"/>
    </location>
</feature>
<gene>
    <name evidence="2" type="ORF">XAT740_LOCUS17978</name>
</gene>
<organism evidence="2 3">
    <name type="scientific">Adineta ricciae</name>
    <name type="common">Rotifer</name>
    <dbReference type="NCBI Taxonomy" id="249248"/>
    <lineage>
        <taxon>Eukaryota</taxon>
        <taxon>Metazoa</taxon>
        <taxon>Spiralia</taxon>
        <taxon>Gnathifera</taxon>
        <taxon>Rotifera</taxon>
        <taxon>Eurotatoria</taxon>
        <taxon>Bdelloidea</taxon>
        <taxon>Adinetida</taxon>
        <taxon>Adinetidae</taxon>
        <taxon>Adineta</taxon>
    </lineage>
</organism>
<dbReference type="EMBL" id="CAJNOR010001186">
    <property type="protein sequence ID" value="CAF1093700.1"/>
    <property type="molecule type" value="Genomic_DNA"/>
</dbReference>
<comment type="caution">
    <text evidence="2">The sequence shown here is derived from an EMBL/GenBank/DDBJ whole genome shotgun (WGS) entry which is preliminary data.</text>
</comment>
<dbReference type="AlphaFoldDB" id="A0A814NKZ2"/>